<dbReference type="HAMAP" id="MF_00061">
    <property type="entry name" value="IspE"/>
    <property type="match status" value="1"/>
</dbReference>
<evidence type="ECO:0000313" key="13">
    <source>
        <dbReference type="EMBL" id="MCV2886668.1"/>
    </source>
</evidence>
<evidence type="ECO:0000259" key="11">
    <source>
        <dbReference type="Pfam" id="PF00288"/>
    </source>
</evidence>
<dbReference type="Gene3D" id="3.30.70.890">
    <property type="entry name" value="GHMP kinase, C-terminal domain"/>
    <property type="match status" value="1"/>
</dbReference>
<comment type="similarity">
    <text evidence="1 10">Belongs to the GHMP kinase family. IspE subfamily.</text>
</comment>
<evidence type="ECO:0000256" key="8">
    <source>
        <dbReference type="ARBA" id="ARBA00023229"/>
    </source>
</evidence>
<keyword evidence="8 10" id="KW-0414">Isoprene biosynthesis</keyword>
<evidence type="ECO:0000256" key="10">
    <source>
        <dbReference type="HAMAP-Rule" id="MF_00061"/>
    </source>
</evidence>
<evidence type="ECO:0000256" key="4">
    <source>
        <dbReference type="ARBA" id="ARBA00022679"/>
    </source>
</evidence>
<reference evidence="13 14" key="1">
    <citation type="submission" date="2022-10" db="EMBL/GenBank/DDBJ databases">
        <title>Aestuariibacter sp. AA17 isolated from Montipora capitata coral fragment.</title>
        <authorList>
            <person name="Emsley S.A."/>
            <person name="Pfannmuller K.M."/>
            <person name="Loughran R.M."/>
            <person name="Shlafstein M."/>
            <person name="Papke E."/>
            <person name="Saw J.H."/>
            <person name="Ushijima B."/>
            <person name="Videau P."/>
        </authorList>
    </citation>
    <scope>NUCLEOTIDE SEQUENCE [LARGE SCALE GENOMIC DNA]</scope>
    <source>
        <strain evidence="13 14">AA17</strain>
    </source>
</reference>
<organism evidence="13 14">
    <name type="scientific">Fluctibacter corallii</name>
    <dbReference type="NCBI Taxonomy" id="2984329"/>
    <lineage>
        <taxon>Bacteria</taxon>
        <taxon>Pseudomonadati</taxon>
        <taxon>Pseudomonadota</taxon>
        <taxon>Gammaproteobacteria</taxon>
        <taxon>Alteromonadales</taxon>
        <taxon>Alteromonadaceae</taxon>
        <taxon>Fluctibacter</taxon>
    </lineage>
</organism>
<dbReference type="InterPro" id="IPR014721">
    <property type="entry name" value="Ribsml_uS5_D2-typ_fold_subgr"/>
</dbReference>
<keyword evidence="14" id="KW-1185">Reference proteome</keyword>
<protein>
    <recommendedName>
        <fullName evidence="3 10">4-diphosphocytidyl-2-C-methyl-D-erythritol kinase</fullName>
        <shortName evidence="10">CMK</shortName>
        <ecNumber evidence="2 10">2.7.1.148</ecNumber>
    </recommendedName>
    <alternativeName>
        <fullName evidence="9 10">4-(cytidine-5'-diphospho)-2-C-methyl-D-erythritol kinase</fullName>
    </alternativeName>
</protein>
<dbReference type="EC" id="2.7.1.148" evidence="2 10"/>
<dbReference type="EMBL" id="JAOWKX010000015">
    <property type="protein sequence ID" value="MCV2886668.1"/>
    <property type="molecule type" value="Genomic_DNA"/>
</dbReference>
<feature type="active site" evidence="10">
    <location>
        <position position="13"/>
    </location>
</feature>
<keyword evidence="4 10" id="KW-0808">Transferase</keyword>
<keyword evidence="5 10" id="KW-0547">Nucleotide-binding</keyword>
<dbReference type="RefSeq" id="WP_263713959.1">
    <property type="nucleotide sequence ID" value="NZ_JAOWKX010000015.1"/>
</dbReference>
<name>A0ABT3ADC6_9ALTE</name>
<dbReference type="NCBIfam" id="TIGR00154">
    <property type="entry name" value="ispE"/>
    <property type="match status" value="1"/>
</dbReference>
<dbReference type="PANTHER" id="PTHR43527:SF2">
    <property type="entry name" value="4-DIPHOSPHOCYTIDYL-2-C-METHYL-D-ERYTHRITOL KINASE, CHLOROPLASTIC"/>
    <property type="match status" value="1"/>
</dbReference>
<dbReference type="Proteomes" id="UP001652504">
    <property type="component" value="Unassembled WGS sequence"/>
</dbReference>
<evidence type="ECO:0000259" key="12">
    <source>
        <dbReference type="Pfam" id="PF08544"/>
    </source>
</evidence>
<comment type="pathway">
    <text evidence="10">Isoprenoid biosynthesis; isopentenyl diphosphate biosynthesis via DXP pathway; isopentenyl diphosphate from 1-deoxy-D-xylulose 5-phosphate: step 3/6.</text>
</comment>
<sequence>MATSLDWWPSPAKLNLFLHINARLNNGYHALQSVFQLLDFGDKLAFEVNTSSRISMKTPIAGVKDVDNLIFRAAKALQEASNTDLGCDIYLEKVLPMGGGIGGGSSNAATTLVALNHLWQCHLSIDELADIGLSLGADVPIFVRGHSAFAEGVGEQITPLNLANKYYLVVFPGCHVSTGEIFTHPNLPRNTPKIRLQDYEFSETHNDCQKIVCERYPKVANLLHWLLEYAPSRMTGTGACLFSVFDTKSEAERVLSQLPEECTGFVAQGVNRSPLYAKLDEI</sequence>
<evidence type="ECO:0000256" key="7">
    <source>
        <dbReference type="ARBA" id="ARBA00022840"/>
    </source>
</evidence>
<dbReference type="InterPro" id="IPR013750">
    <property type="entry name" value="GHMP_kinase_C_dom"/>
</dbReference>
<dbReference type="InterPro" id="IPR004424">
    <property type="entry name" value="IspE"/>
</dbReference>
<comment type="catalytic activity">
    <reaction evidence="10">
        <text>4-CDP-2-C-methyl-D-erythritol + ATP = 4-CDP-2-C-methyl-D-erythritol 2-phosphate + ADP + H(+)</text>
        <dbReference type="Rhea" id="RHEA:18437"/>
        <dbReference type="ChEBI" id="CHEBI:15378"/>
        <dbReference type="ChEBI" id="CHEBI:30616"/>
        <dbReference type="ChEBI" id="CHEBI:57823"/>
        <dbReference type="ChEBI" id="CHEBI:57919"/>
        <dbReference type="ChEBI" id="CHEBI:456216"/>
        <dbReference type="EC" id="2.7.1.148"/>
    </reaction>
</comment>
<dbReference type="PANTHER" id="PTHR43527">
    <property type="entry name" value="4-DIPHOSPHOCYTIDYL-2-C-METHYL-D-ERYTHRITOL KINASE, CHLOROPLASTIC"/>
    <property type="match status" value="1"/>
</dbReference>
<dbReference type="Pfam" id="PF08544">
    <property type="entry name" value="GHMP_kinases_C"/>
    <property type="match status" value="1"/>
</dbReference>
<evidence type="ECO:0000256" key="9">
    <source>
        <dbReference type="ARBA" id="ARBA00032554"/>
    </source>
</evidence>
<dbReference type="InterPro" id="IPR020568">
    <property type="entry name" value="Ribosomal_Su5_D2-typ_SF"/>
</dbReference>
<evidence type="ECO:0000256" key="5">
    <source>
        <dbReference type="ARBA" id="ARBA00022741"/>
    </source>
</evidence>
<gene>
    <name evidence="10 13" type="primary">ispE</name>
    <name evidence="13" type="ORF">OE749_18385</name>
</gene>
<keyword evidence="6 10" id="KW-0418">Kinase</keyword>
<evidence type="ECO:0000313" key="14">
    <source>
        <dbReference type="Proteomes" id="UP001652504"/>
    </source>
</evidence>
<accession>A0ABT3ADC6</accession>
<dbReference type="PIRSF" id="PIRSF010376">
    <property type="entry name" value="IspE"/>
    <property type="match status" value="1"/>
</dbReference>
<feature type="active site" evidence="10">
    <location>
        <position position="138"/>
    </location>
</feature>
<dbReference type="SUPFAM" id="SSF54211">
    <property type="entry name" value="Ribosomal protein S5 domain 2-like"/>
    <property type="match status" value="1"/>
</dbReference>
<evidence type="ECO:0000256" key="2">
    <source>
        <dbReference type="ARBA" id="ARBA00012052"/>
    </source>
</evidence>
<feature type="domain" description="GHMP kinase N-terminal" evidence="11">
    <location>
        <begin position="68"/>
        <end position="145"/>
    </location>
</feature>
<feature type="domain" description="GHMP kinase C-terminal" evidence="12">
    <location>
        <begin position="208"/>
        <end position="262"/>
    </location>
</feature>
<dbReference type="Gene3D" id="3.30.230.10">
    <property type="match status" value="1"/>
</dbReference>
<comment type="caution">
    <text evidence="13">The sequence shown here is derived from an EMBL/GenBank/DDBJ whole genome shotgun (WGS) entry which is preliminary data.</text>
</comment>
<dbReference type="InterPro" id="IPR006204">
    <property type="entry name" value="GHMP_kinase_N_dom"/>
</dbReference>
<proteinExistence type="inferred from homology"/>
<evidence type="ECO:0000256" key="3">
    <source>
        <dbReference type="ARBA" id="ARBA00017473"/>
    </source>
</evidence>
<evidence type="ECO:0000256" key="1">
    <source>
        <dbReference type="ARBA" id="ARBA00009684"/>
    </source>
</evidence>
<dbReference type="InterPro" id="IPR036554">
    <property type="entry name" value="GHMP_kinase_C_sf"/>
</dbReference>
<dbReference type="GO" id="GO:0050515">
    <property type="term" value="F:4-(cytidine 5'-diphospho)-2-C-methyl-D-erythritol kinase activity"/>
    <property type="evidence" value="ECO:0007669"/>
    <property type="project" value="UniProtKB-EC"/>
</dbReference>
<dbReference type="SUPFAM" id="SSF55060">
    <property type="entry name" value="GHMP Kinase, C-terminal domain"/>
    <property type="match status" value="1"/>
</dbReference>
<feature type="binding site" evidence="10">
    <location>
        <begin position="96"/>
        <end position="106"/>
    </location>
    <ligand>
        <name>ATP</name>
        <dbReference type="ChEBI" id="CHEBI:30616"/>
    </ligand>
</feature>
<comment type="function">
    <text evidence="10">Catalyzes the phosphorylation of the position 2 hydroxy group of 4-diphosphocytidyl-2C-methyl-D-erythritol.</text>
</comment>
<evidence type="ECO:0000256" key="6">
    <source>
        <dbReference type="ARBA" id="ARBA00022777"/>
    </source>
</evidence>
<dbReference type="Pfam" id="PF00288">
    <property type="entry name" value="GHMP_kinases_N"/>
    <property type="match status" value="1"/>
</dbReference>
<keyword evidence="7 10" id="KW-0067">ATP-binding</keyword>